<keyword evidence="3" id="KW-1185">Reference proteome</keyword>
<dbReference type="EMBL" id="FOIF01000003">
    <property type="protein sequence ID" value="SES68558.1"/>
    <property type="molecule type" value="Genomic_DNA"/>
</dbReference>
<keyword evidence="1" id="KW-0472">Membrane</keyword>
<dbReference type="AlphaFoldDB" id="A0A1H9YJ02"/>
<keyword evidence="1" id="KW-1133">Transmembrane helix</keyword>
<feature type="transmembrane region" description="Helical" evidence="1">
    <location>
        <begin position="5"/>
        <end position="22"/>
    </location>
</feature>
<feature type="transmembrane region" description="Helical" evidence="1">
    <location>
        <begin position="34"/>
        <end position="51"/>
    </location>
</feature>
<name>A0A1H9YJ02_9FIRM</name>
<protein>
    <submittedName>
        <fullName evidence="2">Uncharacterized protein</fullName>
    </submittedName>
</protein>
<dbReference type="STRING" id="1120990.SAMN03080614_100331"/>
<accession>A0A1H9YJ02</accession>
<proteinExistence type="predicted"/>
<sequence>MKKFYYLLSPIIVIVFAFLWMINFNKYNNNFELLLVISSLLISAITLLLVFKKIR</sequence>
<evidence type="ECO:0000256" key="1">
    <source>
        <dbReference type="SAM" id="Phobius"/>
    </source>
</evidence>
<gene>
    <name evidence="2" type="ORF">SAMN03080614_100331</name>
</gene>
<keyword evidence="1" id="KW-0812">Transmembrane</keyword>
<evidence type="ECO:0000313" key="2">
    <source>
        <dbReference type="EMBL" id="SES68558.1"/>
    </source>
</evidence>
<reference evidence="3" key="1">
    <citation type="submission" date="2016-10" db="EMBL/GenBank/DDBJ databases">
        <authorList>
            <person name="Varghese N."/>
            <person name="Submissions S."/>
        </authorList>
    </citation>
    <scope>NUCLEOTIDE SEQUENCE [LARGE SCALE GENOMIC DNA]</scope>
    <source>
        <strain evidence="3">DSM 13577</strain>
    </source>
</reference>
<evidence type="ECO:0000313" key="3">
    <source>
        <dbReference type="Proteomes" id="UP000243819"/>
    </source>
</evidence>
<organism evidence="2 3">
    <name type="scientific">Anaerobranca gottschalkii DSM 13577</name>
    <dbReference type="NCBI Taxonomy" id="1120990"/>
    <lineage>
        <taxon>Bacteria</taxon>
        <taxon>Bacillati</taxon>
        <taxon>Bacillota</taxon>
        <taxon>Clostridia</taxon>
        <taxon>Eubacteriales</taxon>
        <taxon>Proteinivoracaceae</taxon>
        <taxon>Anaerobranca</taxon>
    </lineage>
</organism>
<dbReference type="Proteomes" id="UP000243819">
    <property type="component" value="Unassembled WGS sequence"/>
</dbReference>